<dbReference type="GO" id="GO:0050660">
    <property type="term" value="F:flavin adenine dinucleotide binding"/>
    <property type="evidence" value="ECO:0007669"/>
    <property type="project" value="InterPro"/>
</dbReference>
<reference evidence="14 15" key="1">
    <citation type="submission" date="2019-03" db="EMBL/GenBank/DDBJ databases">
        <title>Genomic Encyclopedia of Type Strains, Phase IV (KMG-IV): sequencing the most valuable type-strain genomes for metagenomic binning, comparative biology and taxonomic classification.</title>
        <authorList>
            <person name="Goeker M."/>
        </authorList>
    </citation>
    <scope>NUCLEOTIDE SEQUENCE [LARGE SCALE GENOMIC DNA]</scope>
    <source>
        <strain evidence="14 15">DSM 16380</strain>
    </source>
</reference>
<dbReference type="EC" id="1.3.1.-" evidence="9"/>
<dbReference type="SUPFAM" id="SSF51395">
    <property type="entry name" value="FMN-linked oxidoreductases"/>
    <property type="match status" value="1"/>
</dbReference>
<feature type="binding site" evidence="12">
    <location>
        <position position="183"/>
    </location>
    <ligand>
        <name>FMN</name>
        <dbReference type="ChEBI" id="CHEBI:58210"/>
    </ligand>
</feature>
<feature type="site" description="Interacts with tRNA; defines subfamily-specific binding signature" evidence="9">
    <location>
        <position position="310"/>
    </location>
</feature>
<dbReference type="EMBL" id="SLXJ01000001">
    <property type="protein sequence ID" value="TCP18915.1"/>
    <property type="molecule type" value="Genomic_DNA"/>
</dbReference>
<dbReference type="CDD" id="cd02801">
    <property type="entry name" value="DUS_like_FMN"/>
    <property type="match status" value="1"/>
</dbReference>
<dbReference type="Pfam" id="PF01207">
    <property type="entry name" value="Dus"/>
    <property type="match status" value="1"/>
</dbReference>
<comment type="cofactor">
    <cofactor evidence="1 9 10 12">
        <name>FMN</name>
        <dbReference type="ChEBI" id="CHEBI:58210"/>
    </cofactor>
</comment>
<feature type="site" description="Interacts with tRNA; defines subfamily-specific binding signature" evidence="9">
    <location>
        <position position="287"/>
    </location>
</feature>
<feature type="binding site" evidence="9 12">
    <location>
        <begin position="239"/>
        <end position="240"/>
    </location>
    <ligand>
        <name>FMN</name>
        <dbReference type="ChEBI" id="CHEBI:58210"/>
    </ligand>
</feature>
<dbReference type="PANTHER" id="PTHR11082:SF26">
    <property type="entry name" value="TRNA-DIHYDROURIDINE(16) SYNTHASE"/>
    <property type="match status" value="1"/>
</dbReference>
<feature type="binding site" evidence="9 12">
    <location>
        <position position="83"/>
    </location>
    <ligand>
        <name>FMN</name>
        <dbReference type="ChEBI" id="CHEBI:58210"/>
    </ligand>
</feature>
<dbReference type="GO" id="GO:0102262">
    <property type="term" value="F:tRNA-dihydrouridine16 synthase activity"/>
    <property type="evidence" value="ECO:0007669"/>
    <property type="project" value="RHEA"/>
</dbReference>
<accession>A0A4R2NCY9</accession>
<dbReference type="InterPro" id="IPR001269">
    <property type="entry name" value="DUS_fam"/>
</dbReference>
<proteinExistence type="inferred from homology"/>
<dbReference type="GO" id="GO:0000049">
    <property type="term" value="F:tRNA binding"/>
    <property type="evidence" value="ECO:0007669"/>
    <property type="project" value="UniProtKB-UniRule"/>
</dbReference>
<keyword evidence="6 9" id="KW-0521">NADP</keyword>
<feature type="active site" description="Proton donor" evidence="9 11">
    <location>
        <position position="113"/>
    </location>
</feature>
<evidence type="ECO:0000256" key="12">
    <source>
        <dbReference type="PIRSR" id="PIRSR006621-2"/>
    </source>
</evidence>
<dbReference type="InterPro" id="IPR042270">
    <property type="entry name" value="DusC_C"/>
</dbReference>
<dbReference type="InterPro" id="IPR018517">
    <property type="entry name" value="tRNA_hU_synthase_CS"/>
</dbReference>
<dbReference type="InterPro" id="IPR013785">
    <property type="entry name" value="Aldolase_TIM"/>
</dbReference>
<keyword evidence="3 9" id="KW-0285">Flavoprotein</keyword>
<evidence type="ECO:0000256" key="2">
    <source>
        <dbReference type="ARBA" id="ARBA00022555"/>
    </source>
</evidence>
<dbReference type="AlphaFoldDB" id="A0A4R2NCY9"/>
<dbReference type="InterPro" id="IPR035587">
    <property type="entry name" value="DUS-like_FMN-bd"/>
</dbReference>
<comment type="catalytic activity">
    <reaction evidence="9">
        <text>5,6-dihydrouridine(16) in tRNA + NADP(+) = uridine(16) in tRNA + NADPH + H(+)</text>
        <dbReference type="Rhea" id="RHEA:53376"/>
        <dbReference type="Rhea" id="RHEA-COMP:13543"/>
        <dbReference type="Rhea" id="RHEA-COMP:13544"/>
        <dbReference type="ChEBI" id="CHEBI:15378"/>
        <dbReference type="ChEBI" id="CHEBI:57783"/>
        <dbReference type="ChEBI" id="CHEBI:58349"/>
        <dbReference type="ChEBI" id="CHEBI:65315"/>
        <dbReference type="ChEBI" id="CHEBI:74443"/>
    </reaction>
</comment>
<evidence type="ECO:0000256" key="7">
    <source>
        <dbReference type="ARBA" id="ARBA00022884"/>
    </source>
</evidence>
<comment type="function">
    <text evidence="9">Catalyzes the synthesis of 5,6-dihydrouridine (D), a modified base found in the D-loop of most tRNAs, via the reduction of the C5-C6 double bond in target uridines. Specifically modifies U16 in tRNAs.</text>
</comment>
<dbReference type="PIRSF" id="PIRSF006621">
    <property type="entry name" value="Dus"/>
    <property type="match status" value="1"/>
</dbReference>
<keyword evidence="12" id="KW-0547">Nucleotide-binding</keyword>
<evidence type="ECO:0000259" key="13">
    <source>
        <dbReference type="Pfam" id="PF01207"/>
    </source>
</evidence>
<feature type="binding site" evidence="9">
    <location>
        <begin position="215"/>
        <end position="217"/>
    </location>
    <ligand>
        <name>FMN</name>
        <dbReference type="ChEBI" id="CHEBI:58210"/>
    </ligand>
</feature>
<feature type="site" description="Interacts with tRNA" evidence="9">
    <location>
        <position position="191"/>
    </location>
</feature>
<gene>
    <name evidence="9" type="primary">dusC</name>
    <name evidence="14" type="ORF">EV693_101182</name>
</gene>
<keyword evidence="5 9" id="KW-0819">tRNA processing</keyword>
<protein>
    <recommendedName>
        <fullName evidence="9">tRNA-dihydrouridine(16) synthase</fullName>
        <ecNumber evidence="9">1.3.1.-</ecNumber>
    </recommendedName>
    <alternativeName>
        <fullName evidence="9">U16-specific dihydrouridine synthase</fullName>
        <shortName evidence="9">U16-specific Dus</shortName>
    </alternativeName>
    <alternativeName>
        <fullName evidence="9">tRNA-dihydrouridine synthase C</fullName>
    </alternativeName>
</protein>
<dbReference type="HAMAP" id="MF_02043">
    <property type="entry name" value="DusC_subfam"/>
    <property type="match status" value="1"/>
</dbReference>
<dbReference type="InterPro" id="IPR032886">
    <property type="entry name" value="DusC"/>
</dbReference>
<evidence type="ECO:0000256" key="9">
    <source>
        <dbReference type="HAMAP-Rule" id="MF_02043"/>
    </source>
</evidence>
<feature type="site" description="Interacts with tRNA; defines subfamily-specific binding signature" evidence="9">
    <location>
        <position position="289"/>
    </location>
</feature>
<feature type="site" description="Interacts with tRNA" evidence="9">
    <location>
        <position position="294"/>
    </location>
</feature>
<evidence type="ECO:0000256" key="5">
    <source>
        <dbReference type="ARBA" id="ARBA00022694"/>
    </source>
</evidence>
<keyword evidence="7 9" id="KW-0694">RNA-binding</keyword>
<comment type="catalytic activity">
    <reaction evidence="9">
        <text>5,6-dihydrouridine(16) in tRNA + NAD(+) = uridine(16) in tRNA + NADH + H(+)</text>
        <dbReference type="Rhea" id="RHEA:53380"/>
        <dbReference type="Rhea" id="RHEA-COMP:13543"/>
        <dbReference type="Rhea" id="RHEA-COMP:13544"/>
        <dbReference type="ChEBI" id="CHEBI:15378"/>
        <dbReference type="ChEBI" id="CHEBI:57540"/>
        <dbReference type="ChEBI" id="CHEBI:57945"/>
        <dbReference type="ChEBI" id="CHEBI:65315"/>
        <dbReference type="ChEBI" id="CHEBI:74443"/>
    </reaction>
</comment>
<dbReference type="PANTHER" id="PTHR11082">
    <property type="entry name" value="TRNA-DIHYDROURIDINE SYNTHASE"/>
    <property type="match status" value="1"/>
</dbReference>
<evidence type="ECO:0000313" key="14">
    <source>
        <dbReference type="EMBL" id="TCP18915.1"/>
    </source>
</evidence>
<dbReference type="Proteomes" id="UP000295537">
    <property type="component" value="Unassembled WGS sequence"/>
</dbReference>
<dbReference type="NCBIfam" id="NF007838">
    <property type="entry name" value="PRK10550.1"/>
    <property type="match status" value="1"/>
</dbReference>
<keyword evidence="15" id="KW-1185">Reference proteome</keyword>
<feature type="site" description="Interacts with tRNA" evidence="9">
    <location>
        <position position="110"/>
    </location>
</feature>
<keyword evidence="2 9" id="KW-0820">tRNA-binding</keyword>
<evidence type="ECO:0000256" key="8">
    <source>
        <dbReference type="ARBA" id="ARBA00023002"/>
    </source>
</evidence>
<feature type="domain" description="DUS-like FMN-binding" evidence="13">
    <location>
        <begin position="19"/>
        <end position="295"/>
    </location>
</feature>
<evidence type="ECO:0000256" key="4">
    <source>
        <dbReference type="ARBA" id="ARBA00022643"/>
    </source>
</evidence>
<comment type="caution">
    <text evidence="14">The sequence shown here is derived from an EMBL/GenBank/DDBJ whole genome shotgun (WGS) entry which is preliminary data.</text>
</comment>
<keyword evidence="8 9" id="KW-0560">Oxidoreductase</keyword>
<evidence type="ECO:0000313" key="15">
    <source>
        <dbReference type="Proteomes" id="UP000295537"/>
    </source>
</evidence>
<evidence type="ECO:0000256" key="10">
    <source>
        <dbReference type="PIRNR" id="PIRNR006621"/>
    </source>
</evidence>
<evidence type="ECO:0000256" key="3">
    <source>
        <dbReference type="ARBA" id="ARBA00022630"/>
    </source>
</evidence>
<evidence type="ECO:0000256" key="6">
    <source>
        <dbReference type="ARBA" id="ARBA00022857"/>
    </source>
</evidence>
<evidence type="ECO:0000256" key="1">
    <source>
        <dbReference type="ARBA" id="ARBA00001917"/>
    </source>
</evidence>
<keyword evidence="4 9" id="KW-0288">FMN</keyword>
<dbReference type="Gene3D" id="3.20.20.70">
    <property type="entry name" value="Aldolase class I"/>
    <property type="match status" value="1"/>
</dbReference>
<dbReference type="PROSITE" id="PS01136">
    <property type="entry name" value="UPF0034"/>
    <property type="match status" value="1"/>
</dbReference>
<sequence length="331" mass="37169">MKNLPKQAASEQSVCQGVILAPMQGVLDPFVRQLLTAVNEYDLCISEFVRVVDQKLPKKVFYRLSPELQNGGVTASGTPVRVQLLGQHPEWLAENAVLAVELGSHGVDLNCGCPSKTVNGSHGGAALLKQPELIYRATQAIRQAVPSDQIVSVKVRLGWDSSDYAFDIADAVQQGGANEITVHGRTKMDGYRAERINWQMIGEISRRLDIPVIANGEIWDFASAKKCMEITACHRVMIGRGALNVPNLSKVIKYNQPKMPWNEVLWLLYQYVHLENQQDTGFYHIARIKQWLRYLDKEYPQAIKLFELLKAEHGYEGLKRHIVAQVALNNR</sequence>
<feature type="site" description="Interacts with tRNA; defines subfamily-specific binding signature" evidence="9">
    <location>
        <position position="50"/>
    </location>
</feature>
<name>A0A4R2NCY9_9PAST</name>
<dbReference type="GO" id="GO:0010181">
    <property type="term" value="F:FMN binding"/>
    <property type="evidence" value="ECO:0007669"/>
    <property type="project" value="UniProtKB-UniRule"/>
</dbReference>
<comment type="similarity">
    <text evidence="10">Belongs to the dus family.</text>
</comment>
<organism evidence="14 15">
    <name type="scientific">Nicoletella semolina</name>
    <dbReference type="NCBI Taxonomy" id="271160"/>
    <lineage>
        <taxon>Bacteria</taxon>
        <taxon>Pseudomonadati</taxon>
        <taxon>Pseudomonadota</taxon>
        <taxon>Gammaproteobacteria</taxon>
        <taxon>Pasteurellales</taxon>
        <taxon>Pasteurellaceae</taxon>
        <taxon>Nicoletella</taxon>
    </lineage>
</organism>
<evidence type="ECO:0000256" key="11">
    <source>
        <dbReference type="PIRSR" id="PIRSR006621-1"/>
    </source>
</evidence>
<comment type="similarity">
    <text evidence="9">Belongs to the Dus family. DusC subfamily.</text>
</comment>
<dbReference type="Gene3D" id="1.20.225.30">
    <property type="entry name" value="Dihydrouridine synthase, C-terminal recognition domain"/>
    <property type="match status" value="1"/>
</dbReference>
<feature type="binding site" evidence="9 12">
    <location>
        <position position="154"/>
    </location>
    <ligand>
        <name>FMN</name>
        <dbReference type="ChEBI" id="CHEBI:58210"/>
    </ligand>
</feature>